<feature type="compositionally biased region" description="Basic and acidic residues" evidence="7">
    <location>
        <begin position="133"/>
        <end position="156"/>
    </location>
</feature>
<dbReference type="Gene3D" id="3.90.1030.10">
    <property type="entry name" value="Ribosomal protein L17"/>
    <property type="match status" value="1"/>
</dbReference>
<name>A0A955L6B8_9BACT</name>
<evidence type="ECO:0000256" key="4">
    <source>
        <dbReference type="ARBA" id="ARBA00035494"/>
    </source>
</evidence>
<comment type="caution">
    <text evidence="8">The sequence shown here is derived from an EMBL/GenBank/DDBJ whole genome shotgun (WGS) entry which is preliminary data.</text>
</comment>
<dbReference type="InterPro" id="IPR000456">
    <property type="entry name" value="Ribosomal_bL17"/>
</dbReference>
<proteinExistence type="inferred from homology"/>
<evidence type="ECO:0000256" key="3">
    <source>
        <dbReference type="ARBA" id="ARBA00023274"/>
    </source>
</evidence>
<dbReference type="SUPFAM" id="SSF64263">
    <property type="entry name" value="Prokaryotic ribosomal protein L17"/>
    <property type="match status" value="1"/>
</dbReference>
<gene>
    <name evidence="8" type="primary">rplQ</name>
    <name evidence="8" type="ORF">KC909_04855</name>
</gene>
<dbReference type="AlphaFoldDB" id="A0A955L6B8"/>
<dbReference type="Pfam" id="PF01196">
    <property type="entry name" value="Ribosomal_L17"/>
    <property type="match status" value="1"/>
</dbReference>
<dbReference type="GO" id="GO:0003735">
    <property type="term" value="F:structural constituent of ribosome"/>
    <property type="evidence" value="ECO:0007669"/>
    <property type="project" value="InterPro"/>
</dbReference>
<evidence type="ECO:0000313" key="8">
    <source>
        <dbReference type="EMBL" id="MCA9383672.1"/>
    </source>
</evidence>
<accession>A0A955L6B8</accession>
<feature type="region of interest" description="Disordered" evidence="7">
    <location>
        <begin position="127"/>
        <end position="176"/>
    </location>
</feature>
<comment type="similarity">
    <text evidence="1 5">Belongs to the bacterial ribosomal protein bL17 family.</text>
</comment>
<dbReference type="Proteomes" id="UP000783287">
    <property type="component" value="Unassembled WGS sequence"/>
</dbReference>
<evidence type="ECO:0000256" key="7">
    <source>
        <dbReference type="SAM" id="MobiDB-lite"/>
    </source>
</evidence>
<dbReference type="EMBL" id="JAGQLK010000109">
    <property type="protein sequence ID" value="MCA9383672.1"/>
    <property type="molecule type" value="Genomic_DNA"/>
</dbReference>
<evidence type="ECO:0000256" key="1">
    <source>
        <dbReference type="ARBA" id="ARBA00008777"/>
    </source>
</evidence>
<evidence type="ECO:0000256" key="6">
    <source>
        <dbReference type="RuleBase" id="RU000661"/>
    </source>
</evidence>
<dbReference type="GO" id="GO:0006412">
    <property type="term" value="P:translation"/>
    <property type="evidence" value="ECO:0007669"/>
    <property type="project" value="InterPro"/>
</dbReference>
<dbReference type="NCBIfam" id="TIGR00059">
    <property type="entry name" value="L17"/>
    <property type="match status" value="1"/>
</dbReference>
<sequence>MNNKRKVAKLGRAKAHRTAAVRNLVTNLVIYEHMKTTPAKAKALMPVFDKVVKLAKSENKNLARKKLSNILFGDNAIDKALEVFSKRFEKEDSGFVQKFKVGTRPGDNADMVMLLVKGYEYKEVGKKTKKAVKKEDKKNAQDTKDVKKQNLVDDSKNLSNQVNSGSQGRAKSRSGI</sequence>
<dbReference type="PANTHER" id="PTHR14413:SF16">
    <property type="entry name" value="LARGE RIBOSOMAL SUBUNIT PROTEIN BL17M"/>
    <property type="match status" value="1"/>
</dbReference>
<evidence type="ECO:0000313" key="9">
    <source>
        <dbReference type="Proteomes" id="UP000783287"/>
    </source>
</evidence>
<dbReference type="PANTHER" id="PTHR14413">
    <property type="entry name" value="RIBOSOMAL PROTEIN L17"/>
    <property type="match status" value="1"/>
</dbReference>
<dbReference type="InterPro" id="IPR036373">
    <property type="entry name" value="Ribosomal_bL17_sf"/>
</dbReference>
<reference evidence="8" key="2">
    <citation type="journal article" date="2021" name="Microbiome">
        <title>Successional dynamics and alternative stable states in a saline activated sludge microbial community over 9 years.</title>
        <authorList>
            <person name="Wang Y."/>
            <person name="Ye J."/>
            <person name="Ju F."/>
            <person name="Liu L."/>
            <person name="Boyd J.A."/>
            <person name="Deng Y."/>
            <person name="Parks D.H."/>
            <person name="Jiang X."/>
            <person name="Yin X."/>
            <person name="Woodcroft B.J."/>
            <person name="Tyson G.W."/>
            <person name="Hugenholtz P."/>
            <person name="Polz M.F."/>
            <person name="Zhang T."/>
        </authorList>
    </citation>
    <scope>NUCLEOTIDE SEQUENCE</scope>
    <source>
        <strain evidence="8">HKST-UBA14</strain>
    </source>
</reference>
<protein>
    <recommendedName>
        <fullName evidence="4 6">50S ribosomal protein L17</fullName>
    </recommendedName>
</protein>
<reference evidence="8" key="1">
    <citation type="submission" date="2020-04" db="EMBL/GenBank/DDBJ databases">
        <authorList>
            <person name="Zhang T."/>
        </authorList>
    </citation>
    <scope>NUCLEOTIDE SEQUENCE</scope>
    <source>
        <strain evidence="8">HKST-UBA14</strain>
    </source>
</reference>
<organism evidence="8 9">
    <name type="scientific">Candidatus Dojkabacteria bacterium</name>
    <dbReference type="NCBI Taxonomy" id="2099670"/>
    <lineage>
        <taxon>Bacteria</taxon>
        <taxon>Candidatus Dojkabacteria</taxon>
    </lineage>
</organism>
<keyword evidence="2 5" id="KW-0689">Ribosomal protein</keyword>
<keyword evidence="3 5" id="KW-0687">Ribonucleoprotein</keyword>
<evidence type="ECO:0000256" key="2">
    <source>
        <dbReference type="ARBA" id="ARBA00022980"/>
    </source>
</evidence>
<evidence type="ECO:0000256" key="5">
    <source>
        <dbReference type="RuleBase" id="RU000660"/>
    </source>
</evidence>
<dbReference type="GO" id="GO:0015934">
    <property type="term" value="C:large ribosomal subunit"/>
    <property type="evidence" value="ECO:0007669"/>
    <property type="project" value="TreeGrafter"/>
</dbReference>
<feature type="compositionally biased region" description="Polar residues" evidence="7">
    <location>
        <begin position="157"/>
        <end position="176"/>
    </location>
</feature>